<name>F0TBT8_METLA</name>
<evidence type="ECO:0000259" key="6">
    <source>
        <dbReference type="PROSITE" id="PS50113"/>
    </source>
</evidence>
<dbReference type="NCBIfam" id="TIGR00229">
    <property type="entry name" value="sensory_box"/>
    <property type="match status" value="1"/>
</dbReference>
<reference evidence="8" key="1">
    <citation type="submission" date="2011-02" db="EMBL/GenBank/DDBJ databases">
        <title>Complete sequence of Methanobacterium sp. AL-21.</title>
        <authorList>
            <consortium name="US DOE Joint Genome Institute"/>
            <person name="Lucas S."/>
            <person name="Copeland A."/>
            <person name="Lapidus A."/>
            <person name="Cheng J.-F."/>
            <person name="Goodwin L."/>
            <person name="Pitluck S."/>
            <person name="Chertkov O."/>
            <person name="Detter J.C."/>
            <person name="Han C."/>
            <person name="Tapia R."/>
            <person name="Land M."/>
            <person name="Hauser L."/>
            <person name="Kyrpides N."/>
            <person name="Ivanova N."/>
            <person name="Mikhailova N."/>
            <person name="Pagani I."/>
            <person name="Cadillo-Quiroz H."/>
            <person name="Imachi H."/>
            <person name="Zinder S."/>
            <person name="Liu W."/>
            <person name="Woyke T."/>
        </authorList>
    </citation>
    <scope>NUCLEOTIDE SEQUENCE [LARGE SCALE GENOMIC DNA]</scope>
    <source>
        <strain evidence="8">AL-21</strain>
    </source>
</reference>
<dbReference type="InterPro" id="IPR001789">
    <property type="entry name" value="Sig_transdc_resp-reg_receiver"/>
</dbReference>
<feature type="domain" description="PAS" evidence="5">
    <location>
        <begin position="156"/>
        <end position="227"/>
    </location>
</feature>
<dbReference type="Proteomes" id="UP000007490">
    <property type="component" value="Chromosome"/>
</dbReference>
<accession>F0TBT8</accession>
<gene>
    <name evidence="7" type="ordered locus">Metbo_2061</name>
</gene>
<dbReference type="RefSeq" id="WP_013645631.1">
    <property type="nucleotide sequence ID" value="NC_015216.1"/>
</dbReference>
<keyword evidence="3" id="KW-0175">Coiled coil</keyword>
<dbReference type="InterPro" id="IPR035965">
    <property type="entry name" value="PAS-like_dom_sf"/>
</dbReference>
<dbReference type="SMART" id="SM00448">
    <property type="entry name" value="REC"/>
    <property type="match status" value="1"/>
</dbReference>
<dbReference type="PROSITE" id="PS50113">
    <property type="entry name" value="PAC"/>
    <property type="match status" value="1"/>
</dbReference>
<dbReference type="Gene3D" id="3.30.450.20">
    <property type="entry name" value="PAS domain"/>
    <property type="match status" value="1"/>
</dbReference>
<dbReference type="AlphaFoldDB" id="F0TBT8"/>
<dbReference type="Pfam" id="PF13426">
    <property type="entry name" value="PAS_9"/>
    <property type="match status" value="1"/>
</dbReference>
<evidence type="ECO:0000313" key="7">
    <source>
        <dbReference type="EMBL" id="ADZ10280.1"/>
    </source>
</evidence>
<dbReference type="PROSITE" id="PS50110">
    <property type="entry name" value="RESPONSE_REGULATORY"/>
    <property type="match status" value="1"/>
</dbReference>
<evidence type="ECO:0000259" key="5">
    <source>
        <dbReference type="PROSITE" id="PS50112"/>
    </source>
</evidence>
<dbReference type="STRING" id="877455.Metbo_2061"/>
<dbReference type="GeneID" id="43500439"/>
<dbReference type="SUPFAM" id="SSF52172">
    <property type="entry name" value="CheY-like"/>
    <property type="match status" value="1"/>
</dbReference>
<dbReference type="PROSITE" id="PS50112">
    <property type="entry name" value="PAS"/>
    <property type="match status" value="1"/>
</dbReference>
<dbReference type="GO" id="GO:0000160">
    <property type="term" value="P:phosphorelay signal transduction system"/>
    <property type="evidence" value="ECO:0007669"/>
    <property type="project" value="InterPro"/>
</dbReference>
<feature type="modified residue" description="4-aspartylphosphate" evidence="2">
    <location>
        <position position="54"/>
    </location>
</feature>
<feature type="domain" description="Response regulatory" evidence="4">
    <location>
        <begin position="4"/>
        <end position="119"/>
    </location>
</feature>
<dbReference type="eggNOG" id="arCOG06712">
    <property type="taxonomic scope" value="Archaea"/>
</dbReference>
<evidence type="ECO:0000259" key="4">
    <source>
        <dbReference type="PROSITE" id="PS50110"/>
    </source>
</evidence>
<feature type="domain" description="PAC" evidence="6">
    <location>
        <begin position="230"/>
        <end position="277"/>
    </location>
</feature>
<protein>
    <submittedName>
        <fullName evidence="7">Putative PAS/PAC sensor protein</fullName>
    </submittedName>
</protein>
<dbReference type="InterPro" id="IPR011006">
    <property type="entry name" value="CheY-like_superfamily"/>
</dbReference>
<dbReference type="InterPro" id="IPR000700">
    <property type="entry name" value="PAS-assoc_C"/>
</dbReference>
<proteinExistence type="predicted"/>
<feature type="coiled-coil region" evidence="3">
    <location>
        <begin position="121"/>
        <end position="159"/>
    </location>
</feature>
<dbReference type="InterPro" id="IPR050595">
    <property type="entry name" value="Bact_response_regulator"/>
</dbReference>
<dbReference type="OrthoDB" id="2830at2157"/>
<dbReference type="CDD" id="cd00130">
    <property type="entry name" value="PAS"/>
    <property type="match status" value="1"/>
</dbReference>
<dbReference type="SMART" id="SM00086">
    <property type="entry name" value="PAC"/>
    <property type="match status" value="1"/>
</dbReference>
<dbReference type="SUPFAM" id="SSF55785">
    <property type="entry name" value="PYP-like sensor domain (PAS domain)"/>
    <property type="match status" value="1"/>
</dbReference>
<dbReference type="PANTHER" id="PTHR44591">
    <property type="entry name" value="STRESS RESPONSE REGULATOR PROTEIN 1"/>
    <property type="match status" value="1"/>
</dbReference>
<evidence type="ECO:0000256" key="3">
    <source>
        <dbReference type="SAM" id="Coils"/>
    </source>
</evidence>
<dbReference type="Pfam" id="PF00072">
    <property type="entry name" value="Response_reg"/>
    <property type="match status" value="1"/>
</dbReference>
<organism evidence="7 8">
    <name type="scientific">Methanobacterium lacus (strain AL-21)</name>
    <dbReference type="NCBI Taxonomy" id="877455"/>
    <lineage>
        <taxon>Archaea</taxon>
        <taxon>Methanobacteriati</taxon>
        <taxon>Methanobacteriota</taxon>
        <taxon>Methanomada group</taxon>
        <taxon>Methanobacteria</taxon>
        <taxon>Methanobacteriales</taxon>
        <taxon>Methanobacteriaceae</taxon>
        <taxon>Methanobacterium</taxon>
    </lineage>
</organism>
<evidence type="ECO:0000313" key="8">
    <source>
        <dbReference type="Proteomes" id="UP000007490"/>
    </source>
</evidence>
<keyword evidence="1 2" id="KW-0597">Phosphoprotein</keyword>
<dbReference type="InterPro" id="IPR001610">
    <property type="entry name" value="PAC"/>
</dbReference>
<sequence length="277" mass="31736">MPDKILIVEDEVITAMDIKNMLKNYGFDVLGIASTGKDAINKAEEFRPDLVLMDISLKGDMDGIEAAEEIKSHYNIPVVYMSAFTDTNTFERIKFTNPYGFVNKPVSSELLLISIETAIYKHNLDKKLAESQEKLKDAHDNLELRVQERTAELENAYKELSDIYNNAPCGYHSLDKDGYFVKINNTELKWLGYTKDEIIGKKKFRDLVTDEGVEKFEMNYPGFLEQGFVHDLEFDMIKKDGSPLTILLSATAIYDDNHNFLISRSTIFDISNRKKMK</sequence>
<evidence type="ECO:0000256" key="1">
    <source>
        <dbReference type="ARBA" id="ARBA00022553"/>
    </source>
</evidence>
<reference evidence="7 8" key="2">
    <citation type="journal article" date="2014" name="Int. J. Syst. Evol. Microbiol.">
        <title>Methanobacterium paludis sp. nov. and a novel strain of Methanobacterium lacus isolated from northern peatlands.</title>
        <authorList>
            <person name="Cadillo-Quiroz H."/>
            <person name="Brauer S.L."/>
            <person name="Goodson N."/>
            <person name="Yavitt J.B."/>
            <person name="Zinder S.H."/>
        </authorList>
    </citation>
    <scope>NUCLEOTIDE SEQUENCE [LARGE SCALE GENOMIC DNA]</scope>
    <source>
        <strain evidence="7 8">AL-21</strain>
    </source>
</reference>
<dbReference type="InterPro" id="IPR000014">
    <property type="entry name" value="PAS"/>
</dbReference>
<dbReference type="Gene3D" id="3.40.50.2300">
    <property type="match status" value="1"/>
</dbReference>
<keyword evidence="8" id="KW-1185">Reference proteome</keyword>
<dbReference type="HOGENOM" id="CLU_000445_14_0_2"/>
<dbReference type="SMART" id="SM00091">
    <property type="entry name" value="PAS"/>
    <property type="match status" value="1"/>
</dbReference>
<dbReference type="CDD" id="cd17534">
    <property type="entry name" value="REC_DC-like"/>
    <property type="match status" value="1"/>
</dbReference>
<dbReference type="EMBL" id="CP002551">
    <property type="protein sequence ID" value="ADZ10280.1"/>
    <property type="molecule type" value="Genomic_DNA"/>
</dbReference>
<dbReference type="PANTHER" id="PTHR44591:SF3">
    <property type="entry name" value="RESPONSE REGULATORY DOMAIN-CONTAINING PROTEIN"/>
    <property type="match status" value="1"/>
</dbReference>
<dbReference type="eggNOG" id="arCOG06537">
    <property type="taxonomic scope" value="Archaea"/>
</dbReference>
<evidence type="ECO:0000256" key="2">
    <source>
        <dbReference type="PROSITE-ProRule" id="PRU00169"/>
    </source>
</evidence>
<dbReference type="KEGG" id="mel:Metbo_2061"/>